<evidence type="ECO:0000313" key="2">
    <source>
        <dbReference type="Proteomes" id="UP001148737"/>
    </source>
</evidence>
<evidence type="ECO:0000313" key="1">
    <source>
        <dbReference type="EMBL" id="KAJ3494827.1"/>
    </source>
</evidence>
<keyword evidence="2" id="KW-1185">Reference proteome</keyword>
<organism evidence="1 2">
    <name type="scientific">Lecanicillium saksenae</name>
    <dbReference type="NCBI Taxonomy" id="468837"/>
    <lineage>
        <taxon>Eukaryota</taxon>
        <taxon>Fungi</taxon>
        <taxon>Dikarya</taxon>
        <taxon>Ascomycota</taxon>
        <taxon>Pezizomycotina</taxon>
        <taxon>Sordariomycetes</taxon>
        <taxon>Hypocreomycetidae</taxon>
        <taxon>Hypocreales</taxon>
        <taxon>Cordycipitaceae</taxon>
        <taxon>Lecanicillium</taxon>
    </lineage>
</organism>
<dbReference type="Proteomes" id="UP001148737">
    <property type="component" value="Unassembled WGS sequence"/>
</dbReference>
<accession>A0ACC1QZP0</accession>
<comment type="caution">
    <text evidence="1">The sequence shown here is derived from an EMBL/GenBank/DDBJ whole genome shotgun (WGS) entry which is preliminary data.</text>
</comment>
<reference evidence="1" key="1">
    <citation type="submission" date="2022-07" db="EMBL/GenBank/DDBJ databases">
        <title>Genome Sequence of Lecanicillium saksenae.</title>
        <authorList>
            <person name="Buettner E."/>
        </authorList>
    </citation>
    <scope>NUCLEOTIDE SEQUENCE</scope>
    <source>
        <strain evidence="1">VT-O1</strain>
    </source>
</reference>
<protein>
    <submittedName>
        <fullName evidence="1">Uncharacterized protein</fullName>
    </submittedName>
</protein>
<gene>
    <name evidence="1" type="ORF">NLG97_g3823</name>
</gene>
<proteinExistence type="predicted"/>
<name>A0ACC1QZP0_9HYPO</name>
<sequence>MFNNSHDTGQFSTTDTVVPLGIFDEATLKRLTLIYTTFHFPGVLDAAKLRNSLELLIEKDGWNKLGARLRRNKKTGSLEHHIPVQFTRDRPAVRFHHARHDMAIKNHHVASKFPTRTPEPAVMVDPNELQSLWQGPNSPTELRHYLERDEPQLGVFVASFNDATVISLSWPHSLFDAIGFGELLFAWSLMIQDRPNEIAKPLDAQLAPLAGLGLHSKEPHKLQESQLSWLSIVIFFCQTLIQVIFYKQKSRMLYVPGKVVQALHENANRELAGSGVGQGTTNQYLTEGDVLSAWWAKVNVAHHSEHPHKVVHLANALGWRPSLANGVLPSGRPYLSNAVGIASVLLPARDVLASPLSHVAWEVRQSITEARRPEQVEAYAALWRRSPARLPPLFGDSTMHMVTCSNWSRADLFRLDFSAALADHDTAASPTELGRPSYVQSCFRGVYLSNVMVIVGKDAHGGYWLTAFTSAKHWARIEQAISKI</sequence>
<dbReference type="EMBL" id="JANAKD010000340">
    <property type="protein sequence ID" value="KAJ3494827.1"/>
    <property type="molecule type" value="Genomic_DNA"/>
</dbReference>